<name>A0A0H3CVZ5_ENTCC</name>
<protein>
    <submittedName>
        <fullName evidence="2">Uncharacterized protein</fullName>
    </submittedName>
</protein>
<dbReference type="KEGG" id="enc:ECL_A133"/>
<dbReference type="EMBL" id="CP001919">
    <property type="protein sequence ID" value="ADF64820.1"/>
    <property type="molecule type" value="Genomic_DNA"/>
</dbReference>
<dbReference type="AlphaFoldDB" id="A0A0H3CVZ5"/>
<evidence type="ECO:0000313" key="3">
    <source>
        <dbReference type="Proteomes" id="UP000002363"/>
    </source>
</evidence>
<feature type="region of interest" description="Disordered" evidence="1">
    <location>
        <begin position="27"/>
        <end position="59"/>
    </location>
</feature>
<accession>A0A0H3CVZ5</accession>
<keyword evidence="2" id="KW-0614">Plasmid</keyword>
<evidence type="ECO:0000256" key="1">
    <source>
        <dbReference type="SAM" id="MobiDB-lite"/>
    </source>
</evidence>
<dbReference type="eggNOG" id="ENOG50348KY">
    <property type="taxonomic scope" value="Bacteria"/>
</dbReference>
<geneLocation type="plasmid" evidence="2 3">
    <name>pECL_A</name>
</geneLocation>
<keyword evidence="3" id="KW-1185">Reference proteome</keyword>
<evidence type="ECO:0000313" key="2">
    <source>
        <dbReference type="EMBL" id="ADF64820.1"/>
    </source>
</evidence>
<dbReference type="HOGENOM" id="CLU_148551_0_0_6"/>
<gene>
    <name evidence="2" type="ordered locus">ECL_A133</name>
</gene>
<dbReference type="Proteomes" id="UP000002363">
    <property type="component" value="Plasmid pECL_A"/>
</dbReference>
<dbReference type="OrthoDB" id="6611717at2"/>
<dbReference type="PATRIC" id="fig|716541.4.peg.113"/>
<organism evidence="2 3">
    <name type="scientific">Enterobacter cloacae subsp. cloacae (strain ATCC 13047 / DSM 30054 / NBRC 13535 / NCTC 10005 / WDCM 00083 / NCDC 279-56)</name>
    <dbReference type="NCBI Taxonomy" id="716541"/>
    <lineage>
        <taxon>Bacteria</taxon>
        <taxon>Pseudomonadati</taxon>
        <taxon>Pseudomonadota</taxon>
        <taxon>Gammaproteobacteria</taxon>
        <taxon>Enterobacterales</taxon>
        <taxon>Enterobacteriaceae</taxon>
        <taxon>Enterobacter</taxon>
        <taxon>Enterobacter cloacae complex</taxon>
    </lineage>
</organism>
<reference evidence="2 3" key="1">
    <citation type="journal article" date="2010" name="J. Bacteriol.">
        <title>Complete genome sequence of Enterobacter cloacae subsp. cloacae type strain ATCC 13047.</title>
        <authorList>
            <person name="Ren Y."/>
            <person name="Ren Y."/>
            <person name="Zhou Z."/>
            <person name="Guo X."/>
            <person name="Li Y."/>
            <person name="Feng L."/>
            <person name="Wang L."/>
        </authorList>
    </citation>
    <scope>NUCLEOTIDE SEQUENCE [LARGE SCALE GENOMIC DNA]</scope>
    <source>
        <strain evidence="3">ATCC 13047 / DSM 30054 / NBRC 13535 / NCTC 10005 / WDCM 00083 / NCDC 279-56</strain>
        <plasmid evidence="2">pECL_A</plasmid>
    </source>
</reference>
<dbReference type="EnsemblBacteria" id="ADF64820">
    <property type="protein sequence ID" value="ADF64820"/>
    <property type="gene ID" value="ECL_A133"/>
</dbReference>
<feature type="compositionally biased region" description="Polar residues" evidence="1">
    <location>
        <begin position="31"/>
        <end position="50"/>
    </location>
</feature>
<sequence length="146" mass="16434">MRAAKTFVSAPFLPPFAVAPFALCRERTHQGDGQPSPQEKTRMHTQNVNVKTAAPESSRKIGGKTVSYTILVAEQKKNSAEEPDVLEFSSLAELKKLRRRCPETMRCTYFYALSSGVDKQFRHIHVAEADHFKQFVRLIARAGIDI</sequence>
<proteinExistence type="predicted"/>